<dbReference type="PANTHER" id="PTHR21043">
    <property type="entry name" value="IOJAP SUPERFAMILY ORTHOLOG"/>
    <property type="match status" value="1"/>
</dbReference>
<dbReference type="AlphaFoldDB" id="D9QV64"/>
<dbReference type="STRING" id="574087.Acear_0580"/>
<dbReference type="GO" id="GO:0017148">
    <property type="term" value="P:negative regulation of translation"/>
    <property type="evidence" value="ECO:0007669"/>
    <property type="project" value="UniProtKB-UniRule"/>
</dbReference>
<dbReference type="InterPro" id="IPR043519">
    <property type="entry name" value="NT_sf"/>
</dbReference>
<dbReference type="GO" id="GO:0090071">
    <property type="term" value="P:negative regulation of ribosome biogenesis"/>
    <property type="evidence" value="ECO:0007669"/>
    <property type="project" value="UniProtKB-UniRule"/>
</dbReference>
<evidence type="ECO:0000313" key="4">
    <source>
        <dbReference type="Proteomes" id="UP000001661"/>
    </source>
</evidence>
<organism evidence="3 4">
    <name type="scientific">Acetohalobium arabaticum (strain ATCC 49924 / DSM 5501 / Z-7288)</name>
    <dbReference type="NCBI Taxonomy" id="574087"/>
    <lineage>
        <taxon>Bacteria</taxon>
        <taxon>Bacillati</taxon>
        <taxon>Bacillota</taxon>
        <taxon>Clostridia</taxon>
        <taxon>Halanaerobiales</taxon>
        <taxon>Halobacteroidaceae</taxon>
        <taxon>Acetohalobium</taxon>
    </lineage>
</organism>
<sequence>MMGTEELAELIAETADDKKALDITILNLQGISIIADYFVICSGKTDIQVQAIARGIEDKLSDNPEVELQRKEGMDDAKWVLLDYADIIVHIFHRQEREFYELERLWGDAERVDWQ</sequence>
<keyword evidence="2" id="KW-0678">Repressor</keyword>
<comment type="function">
    <text evidence="2">Functions as a ribosomal silencing factor. Interacts with ribosomal protein uL14 (rplN), blocking formation of intersubunit bridge B8. Prevents association of the 30S and 50S ribosomal subunits and the formation of functional ribosomes, thus repressing translation.</text>
</comment>
<comment type="subcellular location">
    <subcellularLocation>
        <location evidence="2">Cytoplasm</location>
    </subcellularLocation>
</comment>
<dbReference type="eggNOG" id="COG0799">
    <property type="taxonomic scope" value="Bacteria"/>
</dbReference>
<dbReference type="Gene3D" id="3.30.460.10">
    <property type="entry name" value="Beta Polymerase, domain 2"/>
    <property type="match status" value="1"/>
</dbReference>
<evidence type="ECO:0000313" key="3">
    <source>
        <dbReference type="EMBL" id="ADL12123.1"/>
    </source>
</evidence>
<dbReference type="Proteomes" id="UP000001661">
    <property type="component" value="Chromosome"/>
</dbReference>
<keyword evidence="2" id="KW-0963">Cytoplasm</keyword>
<dbReference type="SUPFAM" id="SSF81301">
    <property type="entry name" value="Nucleotidyltransferase"/>
    <property type="match status" value="1"/>
</dbReference>
<reference evidence="3 4" key="1">
    <citation type="journal article" date="2010" name="Stand. Genomic Sci.">
        <title>Complete genome sequence of Acetohalobium arabaticum type strain (Z-7288).</title>
        <authorList>
            <person name="Sikorski J."/>
            <person name="Lapidus A."/>
            <person name="Chertkov O."/>
            <person name="Lucas S."/>
            <person name="Copeland A."/>
            <person name="Glavina Del Rio T."/>
            <person name="Nolan M."/>
            <person name="Tice H."/>
            <person name="Cheng J.F."/>
            <person name="Han C."/>
            <person name="Brambilla E."/>
            <person name="Pitluck S."/>
            <person name="Liolios K."/>
            <person name="Ivanova N."/>
            <person name="Mavromatis K."/>
            <person name="Mikhailova N."/>
            <person name="Pati A."/>
            <person name="Bruce D."/>
            <person name="Detter C."/>
            <person name="Tapia R."/>
            <person name="Goodwin L."/>
            <person name="Chen A."/>
            <person name="Palaniappan K."/>
            <person name="Land M."/>
            <person name="Hauser L."/>
            <person name="Chang Y.J."/>
            <person name="Jeffries C.D."/>
            <person name="Rohde M."/>
            <person name="Goker M."/>
            <person name="Spring S."/>
            <person name="Woyke T."/>
            <person name="Bristow J."/>
            <person name="Eisen J.A."/>
            <person name="Markowitz V."/>
            <person name="Hugenholtz P."/>
            <person name="Kyrpides N.C."/>
            <person name="Klenk H.P."/>
        </authorList>
    </citation>
    <scope>NUCLEOTIDE SEQUENCE [LARGE SCALE GENOMIC DNA]</scope>
    <source>
        <strain evidence="4">ATCC 49924 / DSM 5501 / Z-7288</strain>
    </source>
</reference>
<dbReference type="PANTHER" id="PTHR21043:SF0">
    <property type="entry name" value="MITOCHONDRIAL ASSEMBLY OF RIBOSOMAL LARGE SUBUNIT PROTEIN 1"/>
    <property type="match status" value="1"/>
</dbReference>
<dbReference type="NCBIfam" id="TIGR00090">
    <property type="entry name" value="rsfS_iojap_ybeB"/>
    <property type="match status" value="1"/>
</dbReference>
<name>D9QV64_ACEAZ</name>
<dbReference type="EMBL" id="CP002105">
    <property type="protein sequence ID" value="ADL12123.1"/>
    <property type="molecule type" value="Genomic_DNA"/>
</dbReference>
<dbReference type="KEGG" id="aar:Acear_0580"/>
<dbReference type="HOGENOM" id="CLU_092688_2_2_9"/>
<dbReference type="GO" id="GO:0042256">
    <property type="term" value="P:cytosolic ribosome assembly"/>
    <property type="evidence" value="ECO:0007669"/>
    <property type="project" value="UniProtKB-UniRule"/>
</dbReference>
<comment type="similarity">
    <text evidence="1 2">Belongs to the Iojap/RsfS family.</text>
</comment>
<dbReference type="InterPro" id="IPR004394">
    <property type="entry name" value="Iojap/RsfS/C7orf30"/>
</dbReference>
<comment type="subunit">
    <text evidence="2">Interacts with ribosomal protein uL14 (rplN).</text>
</comment>
<dbReference type="GO" id="GO:0005737">
    <property type="term" value="C:cytoplasm"/>
    <property type="evidence" value="ECO:0007669"/>
    <property type="project" value="UniProtKB-SubCell"/>
</dbReference>
<keyword evidence="4" id="KW-1185">Reference proteome</keyword>
<dbReference type="HAMAP" id="MF_01477">
    <property type="entry name" value="Iojap_RsfS"/>
    <property type="match status" value="1"/>
</dbReference>
<gene>
    <name evidence="2" type="primary">rsfS</name>
    <name evidence="3" type="ordered locus">Acear_0580</name>
</gene>
<evidence type="ECO:0000256" key="2">
    <source>
        <dbReference type="HAMAP-Rule" id="MF_01477"/>
    </source>
</evidence>
<keyword evidence="2" id="KW-0810">Translation regulation</keyword>
<dbReference type="Pfam" id="PF02410">
    <property type="entry name" value="RsfS"/>
    <property type="match status" value="1"/>
</dbReference>
<proteinExistence type="inferred from homology"/>
<accession>D9QV64</accession>
<protein>
    <recommendedName>
        <fullName evidence="2">Ribosomal silencing factor RsfS</fullName>
    </recommendedName>
</protein>
<dbReference type="GO" id="GO:0043023">
    <property type="term" value="F:ribosomal large subunit binding"/>
    <property type="evidence" value="ECO:0007669"/>
    <property type="project" value="TreeGrafter"/>
</dbReference>
<evidence type="ECO:0000256" key="1">
    <source>
        <dbReference type="ARBA" id="ARBA00010574"/>
    </source>
</evidence>